<dbReference type="AlphaFoldDB" id="A0A8J7KZ62"/>
<sequence length="201" mass="23412">MARKMCPKCGSRDTAHILWGMPAMSLELEDELENRRVVLGGCCVPMPEPRYHCNECKDDFAYRRIFGGIIKRFHCSIGGFFGRNYVCGFDIEKYGLCLRYVSNEGIHLDVDEDGFFQSDIKLEIPLSDDMITRFTYDVMKCYPDEWKKKYIDKDILDGYSWELDIELDSGEKIASYGINKEAPYWKSLIKVLKKYGIPEFE</sequence>
<reference evidence="1" key="1">
    <citation type="submission" date="2020-12" db="EMBL/GenBank/DDBJ databases">
        <title>M. sibirica DSM 26468T genome.</title>
        <authorList>
            <person name="Thieme N."/>
            <person name="Rettenmaier R."/>
            <person name="Zverlov V."/>
            <person name="Liebl W."/>
        </authorList>
    </citation>
    <scope>NUCLEOTIDE SEQUENCE</scope>
    <source>
        <strain evidence="1">DSM 26468</strain>
    </source>
</reference>
<gene>
    <name evidence="1" type="ORF">I5677_01010</name>
</gene>
<dbReference type="EMBL" id="JAEAGR010000001">
    <property type="protein sequence ID" value="MBH1939468.1"/>
    <property type="molecule type" value="Genomic_DNA"/>
</dbReference>
<name>A0A8J7KZ62_9FIRM</name>
<organism evidence="1 2">
    <name type="scientific">Mobilitalea sibirica</name>
    <dbReference type="NCBI Taxonomy" id="1462919"/>
    <lineage>
        <taxon>Bacteria</taxon>
        <taxon>Bacillati</taxon>
        <taxon>Bacillota</taxon>
        <taxon>Clostridia</taxon>
        <taxon>Lachnospirales</taxon>
        <taxon>Lachnospiraceae</taxon>
        <taxon>Mobilitalea</taxon>
    </lineage>
</organism>
<accession>A0A8J7KZ62</accession>
<protein>
    <submittedName>
        <fullName evidence="1">Uncharacterized protein</fullName>
    </submittedName>
</protein>
<dbReference type="Proteomes" id="UP000623269">
    <property type="component" value="Unassembled WGS sequence"/>
</dbReference>
<dbReference type="RefSeq" id="WP_197659690.1">
    <property type="nucleotide sequence ID" value="NZ_JAEAGR010000001.1"/>
</dbReference>
<evidence type="ECO:0000313" key="1">
    <source>
        <dbReference type="EMBL" id="MBH1939468.1"/>
    </source>
</evidence>
<comment type="caution">
    <text evidence="1">The sequence shown here is derived from an EMBL/GenBank/DDBJ whole genome shotgun (WGS) entry which is preliminary data.</text>
</comment>
<evidence type="ECO:0000313" key="2">
    <source>
        <dbReference type="Proteomes" id="UP000623269"/>
    </source>
</evidence>
<keyword evidence="2" id="KW-1185">Reference proteome</keyword>
<proteinExistence type="predicted"/>